<feature type="region of interest" description="Disordered" evidence="1">
    <location>
        <begin position="1"/>
        <end position="52"/>
    </location>
</feature>
<proteinExistence type="predicted"/>
<evidence type="ECO:0000256" key="1">
    <source>
        <dbReference type="SAM" id="MobiDB-lite"/>
    </source>
</evidence>
<reference evidence="2 3" key="1">
    <citation type="submission" date="2024-02" db="EMBL/GenBank/DDBJ databases">
        <title>High-quality chromosome-scale genome assembly of Pensacola bahiagrass (Paspalum notatum Flugge var. saurae).</title>
        <authorList>
            <person name="Vega J.M."/>
            <person name="Podio M."/>
            <person name="Orjuela J."/>
            <person name="Siena L.A."/>
            <person name="Pessino S.C."/>
            <person name="Combes M.C."/>
            <person name="Mariac C."/>
            <person name="Albertini E."/>
            <person name="Pupilli F."/>
            <person name="Ortiz J.P.A."/>
            <person name="Leblanc O."/>
        </authorList>
    </citation>
    <scope>NUCLEOTIDE SEQUENCE [LARGE SCALE GENOMIC DNA]</scope>
    <source>
        <strain evidence="2">R1</strain>
        <tissue evidence="2">Leaf</tissue>
    </source>
</reference>
<dbReference type="AlphaFoldDB" id="A0AAQ3UM17"/>
<evidence type="ECO:0000313" key="3">
    <source>
        <dbReference type="Proteomes" id="UP001341281"/>
    </source>
</evidence>
<protein>
    <submittedName>
        <fullName evidence="2">Uncharacterized protein</fullName>
    </submittedName>
</protein>
<gene>
    <name evidence="2" type="ORF">U9M48_040588</name>
</gene>
<evidence type="ECO:0000313" key="2">
    <source>
        <dbReference type="EMBL" id="WVZ94724.1"/>
    </source>
</evidence>
<keyword evidence="3" id="KW-1185">Reference proteome</keyword>
<name>A0AAQ3UM17_PASNO</name>
<dbReference type="EMBL" id="CP144753">
    <property type="protein sequence ID" value="WVZ94724.1"/>
    <property type="molecule type" value="Genomic_DNA"/>
</dbReference>
<feature type="compositionally biased region" description="Low complexity" evidence="1">
    <location>
        <begin position="30"/>
        <end position="44"/>
    </location>
</feature>
<dbReference type="Proteomes" id="UP001341281">
    <property type="component" value="Chromosome 09"/>
</dbReference>
<feature type="compositionally biased region" description="Basic and acidic residues" evidence="1">
    <location>
        <begin position="1"/>
        <end position="19"/>
    </location>
</feature>
<accession>A0AAQ3UM17</accession>
<sequence length="120" mass="14012">MLCTEHRREQGKQEEHWHSDLNPSRAVQRPSSCSWSSPSPVPSSGHWTPRHAPWRLRPRHWVPVRCPRGRSIFERLGRVLHVRLLQTQEHIHRIEVLCTTKRFGYFQGSLLDTLLVPAAA</sequence>
<organism evidence="2 3">
    <name type="scientific">Paspalum notatum var. saurae</name>
    <dbReference type="NCBI Taxonomy" id="547442"/>
    <lineage>
        <taxon>Eukaryota</taxon>
        <taxon>Viridiplantae</taxon>
        <taxon>Streptophyta</taxon>
        <taxon>Embryophyta</taxon>
        <taxon>Tracheophyta</taxon>
        <taxon>Spermatophyta</taxon>
        <taxon>Magnoliopsida</taxon>
        <taxon>Liliopsida</taxon>
        <taxon>Poales</taxon>
        <taxon>Poaceae</taxon>
        <taxon>PACMAD clade</taxon>
        <taxon>Panicoideae</taxon>
        <taxon>Andropogonodae</taxon>
        <taxon>Paspaleae</taxon>
        <taxon>Paspalinae</taxon>
        <taxon>Paspalum</taxon>
    </lineage>
</organism>